<feature type="compositionally biased region" description="Basic and acidic residues" evidence="1">
    <location>
        <begin position="1"/>
        <end position="10"/>
    </location>
</feature>
<organism evidence="2 3">
    <name type="scientific">Streptomyces capitiformicae</name>
    <dbReference type="NCBI Taxonomy" id="2014920"/>
    <lineage>
        <taxon>Bacteria</taxon>
        <taxon>Bacillati</taxon>
        <taxon>Actinomycetota</taxon>
        <taxon>Actinomycetes</taxon>
        <taxon>Kitasatosporales</taxon>
        <taxon>Streptomycetaceae</taxon>
        <taxon>Streptomyces</taxon>
    </lineage>
</organism>
<dbReference type="GO" id="GO:0043531">
    <property type="term" value="F:ADP binding"/>
    <property type="evidence" value="ECO:0007669"/>
    <property type="project" value="InterPro"/>
</dbReference>
<evidence type="ECO:0000313" key="3">
    <source>
        <dbReference type="Proteomes" id="UP000603227"/>
    </source>
</evidence>
<evidence type="ECO:0000256" key="1">
    <source>
        <dbReference type="SAM" id="MobiDB-lite"/>
    </source>
</evidence>
<gene>
    <name evidence="2" type="ORF">GCM10017771_66200</name>
</gene>
<dbReference type="Pfam" id="PF13424">
    <property type="entry name" value="TPR_12"/>
    <property type="match status" value="1"/>
</dbReference>
<protein>
    <recommendedName>
        <fullName evidence="4">NB-ARC domain-containing protein</fullName>
    </recommendedName>
</protein>
<dbReference type="InterPro" id="IPR011990">
    <property type="entry name" value="TPR-like_helical_dom_sf"/>
</dbReference>
<dbReference type="EMBL" id="BNAT01000029">
    <property type="protein sequence ID" value="GHE45682.1"/>
    <property type="molecule type" value="Genomic_DNA"/>
</dbReference>
<dbReference type="InterPro" id="IPR019734">
    <property type="entry name" value="TPR_rpt"/>
</dbReference>
<keyword evidence="3" id="KW-1185">Reference proteome</keyword>
<feature type="region of interest" description="Disordered" evidence="1">
    <location>
        <begin position="1"/>
        <end position="25"/>
    </location>
</feature>
<accession>A0A918ZDI2</accession>
<dbReference type="PANTHER" id="PTHR47691:SF3">
    <property type="entry name" value="HTH-TYPE TRANSCRIPTIONAL REGULATOR RV0890C-RELATED"/>
    <property type="match status" value="1"/>
</dbReference>
<reference evidence="2" key="2">
    <citation type="submission" date="2020-09" db="EMBL/GenBank/DDBJ databases">
        <authorList>
            <person name="Sun Q."/>
            <person name="Zhou Y."/>
        </authorList>
    </citation>
    <scope>NUCLEOTIDE SEQUENCE</scope>
    <source>
        <strain evidence="2">CGMCC 4.7403</strain>
    </source>
</reference>
<evidence type="ECO:0000313" key="2">
    <source>
        <dbReference type="EMBL" id="GHE45682.1"/>
    </source>
</evidence>
<dbReference type="Proteomes" id="UP000603227">
    <property type="component" value="Unassembled WGS sequence"/>
</dbReference>
<proteinExistence type="predicted"/>
<dbReference type="PANTHER" id="PTHR47691">
    <property type="entry name" value="REGULATOR-RELATED"/>
    <property type="match status" value="1"/>
</dbReference>
<dbReference type="SUPFAM" id="SSF52540">
    <property type="entry name" value="P-loop containing nucleoside triphosphate hydrolases"/>
    <property type="match status" value="1"/>
</dbReference>
<dbReference type="InterPro" id="IPR027417">
    <property type="entry name" value="P-loop_NTPase"/>
</dbReference>
<dbReference type="Gene3D" id="1.25.40.10">
    <property type="entry name" value="Tetratricopeptide repeat domain"/>
    <property type="match status" value="2"/>
</dbReference>
<dbReference type="RefSeq" id="WP_308437901.1">
    <property type="nucleotide sequence ID" value="NZ_BNAT01000029.1"/>
</dbReference>
<dbReference type="SUPFAM" id="SSF48452">
    <property type="entry name" value="TPR-like"/>
    <property type="match status" value="2"/>
</dbReference>
<dbReference type="AlphaFoldDB" id="A0A918ZDI2"/>
<feature type="compositionally biased region" description="Polar residues" evidence="1">
    <location>
        <begin position="12"/>
        <end position="24"/>
    </location>
</feature>
<name>A0A918ZDI2_9ACTN</name>
<evidence type="ECO:0008006" key="4">
    <source>
        <dbReference type="Google" id="ProtNLM"/>
    </source>
</evidence>
<dbReference type="Pfam" id="PF13374">
    <property type="entry name" value="TPR_10"/>
    <property type="match status" value="1"/>
</dbReference>
<comment type="caution">
    <text evidence="2">The sequence shown here is derived from an EMBL/GenBank/DDBJ whole genome shotgun (WGS) entry which is preliminary data.</text>
</comment>
<dbReference type="PRINTS" id="PR00364">
    <property type="entry name" value="DISEASERSIST"/>
</dbReference>
<sequence length="803" mass="87866">MSSADDDKRPGSTHSEITGTSSRDVVQARDIAGGIHFHEQAVPDRGSAAPTPRQLPADVRGFVNRTEELHQLNAVLTGESDDPLVVSVYVIAGTAGAGKTSLALRWAHQVRDRFPDGQLYVNLRGYDPGRPVTAQEALHRFLTSLGVRAQSVPQDLDAAAALYRSLLADRRILVVLDNAATVAQVRPLLPGGASSLAVVTSRSRLSGLAVRDGARRLTLGTLPEREAIALLRAVTAGYRPQDDERQLAELAQLCARLPLALRIAAERAASHPHMRLQDLTADLRDESALWDALSTGDDDEAEAVRTVFAWSYRALPDQAAWLFRLLGLHPGPEFSLAAAAALAGVTMIRARQLLDSLVGAHLLEQTAPDRYQFHDLLRAYSLDQAQHEEPEEGRRAALRRVLEWYLHTADAAQSWISPDEDRLNLASPPEGVRPFSFADYDAAVDWAEREHTNLLQAVRTAAAAEDDRLAWQLCAALWHAQFPSAAGADWLGVGRVGLEAAGRAGDRAGQALLFTNLGMAHSRVNQLAESLECHRNALELWNELGNRLNTAHSLNLIGLNHLHRRRLDTAAHHFEQAIAVFEEQGSAHWAATALSNLATTHYRAGRLSQAATAFEQALGAHRALDNKRGEGNILRLLSGLQREQGDVEGALISAQLAVDIALGLRNLRLEAYWLLALGDAQRADGRLTDALTSYQRSATLELHLGDRSKQALAWHRTGEVYRRLDRHSEAADFHRQAATTHHELGDAWHEALALDGLGSALLDEDPQATRRHWAEALRLLADFDDPRATTARDSLERRLAEAG</sequence>
<dbReference type="SMART" id="SM00028">
    <property type="entry name" value="TPR"/>
    <property type="match status" value="5"/>
</dbReference>
<reference evidence="2" key="1">
    <citation type="journal article" date="2014" name="Int. J. Syst. Evol. Microbiol.">
        <title>Complete genome sequence of Corynebacterium casei LMG S-19264T (=DSM 44701T), isolated from a smear-ripened cheese.</title>
        <authorList>
            <consortium name="US DOE Joint Genome Institute (JGI-PGF)"/>
            <person name="Walter F."/>
            <person name="Albersmeier A."/>
            <person name="Kalinowski J."/>
            <person name="Ruckert C."/>
        </authorList>
    </citation>
    <scope>NUCLEOTIDE SEQUENCE</scope>
    <source>
        <strain evidence="2">CGMCC 4.7403</strain>
    </source>
</reference>
<dbReference type="Gene3D" id="3.40.50.300">
    <property type="entry name" value="P-loop containing nucleotide triphosphate hydrolases"/>
    <property type="match status" value="1"/>
</dbReference>